<dbReference type="Gene3D" id="3.40.50.300">
    <property type="entry name" value="P-loop containing nucleotide triphosphate hydrolases"/>
    <property type="match status" value="2"/>
</dbReference>
<feature type="transmembrane region" description="Helical" evidence="9">
    <location>
        <begin position="181"/>
        <end position="202"/>
    </location>
</feature>
<evidence type="ECO:0000259" key="10">
    <source>
        <dbReference type="PROSITE" id="PS50893"/>
    </source>
</evidence>
<keyword evidence="12" id="KW-1185">Reference proteome</keyword>
<evidence type="ECO:0000256" key="7">
    <source>
        <dbReference type="ARBA" id="ARBA00022989"/>
    </source>
</evidence>
<reference evidence="12" key="1">
    <citation type="journal article" date="2013" name="Genome Biol.">
        <title>Draft genome of the mountain pine beetle, Dendroctonus ponderosae Hopkins, a major forest pest.</title>
        <authorList>
            <person name="Keeling C.I."/>
            <person name="Yuen M.M."/>
            <person name="Liao N.Y."/>
            <person name="Docking T.R."/>
            <person name="Chan S.K."/>
            <person name="Taylor G.A."/>
            <person name="Palmquist D.L."/>
            <person name="Jackman S.D."/>
            <person name="Nguyen A."/>
            <person name="Li M."/>
            <person name="Henderson H."/>
            <person name="Janes J.K."/>
            <person name="Zhao Y."/>
            <person name="Pandoh P."/>
            <person name="Moore R."/>
            <person name="Sperling F.A."/>
            <person name="Huber D.P."/>
            <person name="Birol I."/>
            <person name="Jones S.J."/>
            <person name="Bohlmann J."/>
        </authorList>
    </citation>
    <scope>NUCLEOTIDE SEQUENCE</scope>
</reference>
<feature type="domain" description="ABC transporter" evidence="10">
    <location>
        <begin position="196"/>
        <end position="448"/>
    </location>
</feature>
<dbReference type="InterPro" id="IPR017871">
    <property type="entry name" value="ABC_transporter-like_CS"/>
</dbReference>
<dbReference type="AlphaFoldDB" id="A0AAR5P645"/>
<dbReference type="GO" id="GO:0055085">
    <property type="term" value="P:transmembrane transport"/>
    <property type="evidence" value="ECO:0007669"/>
    <property type="project" value="InterPro"/>
</dbReference>
<comment type="subcellular location">
    <subcellularLocation>
        <location evidence="1">Membrane</location>
        <topology evidence="1">Multi-pass membrane protein</topology>
    </subcellularLocation>
</comment>
<sequence>MFSLYVVLFYLLLLVLSMSGLIAKDWNKEVAVSYAPPSFISAAPVLAGSDAEQGTESVPLPVNPVDPLKDVIAELNAEIAAEQGAGAGIDYYGVVDPLAEDMKAINQELGGQLMDESGELKQSLVFGADKWGQDVLQKTIKGAETSILVGLIAAFVAVLIGTALGAIAGYFGGWVDDVLNWFYNIFTSIPYLLLVLAIAAVLQQKGENKEYIETVKGVSFEIPANTTVALVGESGSGKSVTSLATMGLLPAESARISEDSQIIFEGKNLLKLKTREMRKMCGKDIAMIFQEPMSSLNPVFTVGMQIAEILQLHLGMNKKQARQRTLELLKEVGIPAPETKIDAYPGQLSGGQQQRVMIAMAIACEPKLLIADEPTTALDVTIQKQILDLLESLRQRRQMSMLFITHDLALVGEIADQVIVMRHGEIREQGPVREVLDRPQDMYTKALLHCRPQLSQRPLRLPMISDFMKQDGSTWLEDIRLNTQLPQRSRGLKGGEEIILDVRDLQKSFYSRKGLFGKDEFQAVKGVSFQLAKGKTLGLVGESGSGKTTIGLLLMRLQQATGGKALFQGRDILDMSEQEFTQYQRKIQIIFQNPYASLNPRFTVGQILMEPMQIHKIGQDDAERKQMALDLLERVSLPAQAFYRYPHEFSGGQRQRIAIARCLTLKPEILICDESVSALDVSVQAQVLNLLQDLQDEFGLSYIFISHDLSVVKYISDQIMVMNHGELVEIANSDELYQSPQHEYTKRLLGAIPQGIPQSA</sequence>
<dbReference type="InterPro" id="IPR000515">
    <property type="entry name" value="MetI-like"/>
</dbReference>
<dbReference type="SMART" id="SM00382">
    <property type="entry name" value="AAA"/>
    <property type="match status" value="2"/>
</dbReference>
<dbReference type="SUPFAM" id="SSF161098">
    <property type="entry name" value="MetI-like"/>
    <property type="match status" value="1"/>
</dbReference>
<dbReference type="InterPro" id="IPR003593">
    <property type="entry name" value="AAA+_ATPase"/>
</dbReference>
<name>A0AAR5P645_DENPD</name>
<proteinExistence type="inferred from homology"/>
<dbReference type="NCBIfam" id="NF007739">
    <property type="entry name" value="PRK10419.1"/>
    <property type="match status" value="2"/>
</dbReference>
<evidence type="ECO:0000256" key="2">
    <source>
        <dbReference type="ARBA" id="ARBA00005417"/>
    </source>
</evidence>
<keyword evidence="8 9" id="KW-0472">Membrane</keyword>
<organism evidence="11 12">
    <name type="scientific">Dendroctonus ponderosae</name>
    <name type="common">Mountain pine beetle</name>
    <dbReference type="NCBI Taxonomy" id="77166"/>
    <lineage>
        <taxon>Eukaryota</taxon>
        <taxon>Metazoa</taxon>
        <taxon>Ecdysozoa</taxon>
        <taxon>Arthropoda</taxon>
        <taxon>Hexapoda</taxon>
        <taxon>Insecta</taxon>
        <taxon>Pterygota</taxon>
        <taxon>Neoptera</taxon>
        <taxon>Endopterygota</taxon>
        <taxon>Coleoptera</taxon>
        <taxon>Polyphaga</taxon>
        <taxon>Cucujiformia</taxon>
        <taxon>Curculionidae</taxon>
        <taxon>Scolytinae</taxon>
        <taxon>Dendroctonus</taxon>
    </lineage>
</organism>
<dbReference type="PROSITE" id="PS00211">
    <property type="entry name" value="ABC_TRANSPORTER_1"/>
    <property type="match status" value="2"/>
</dbReference>
<dbReference type="InterPro" id="IPR035906">
    <property type="entry name" value="MetI-like_sf"/>
</dbReference>
<evidence type="ECO:0000256" key="4">
    <source>
        <dbReference type="ARBA" id="ARBA00022692"/>
    </source>
</evidence>
<dbReference type="FunFam" id="3.40.50.300:FF:000016">
    <property type="entry name" value="Oligopeptide ABC transporter ATP-binding component"/>
    <property type="match status" value="2"/>
</dbReference>
<dbReference type="GO" id="GO:0015833">
    <property type="term" value="P:peptide transport"/>
    <property type="evidence" value="ECO:0007669"/>
    <property type="project" value="InterPro"/>
</dbReference>
<dbReference type="EnsemblMetazoa" id="XM_019900763.1">
    <property type="protein sequence ID" value="XP_019756322.1"/>
    <property type="gene ID" value="LOC109534961"/>
</dbReference>
<dbReference type="SUPFAM" id="SSF52540">
    <property type="entry name" value="P-loop containing nucleoside triphosphate hydrolases"/>
    <property type="match status" value="2"/>
</dbReference>
<keyword evidence="3" id="KW-0813">Transport</keyword>
<accession>A0AAR5P645</accession>
<keyword evidence="5" id="KW-0547">Nucleotide-binding</keyword>
<keyword evidence="4 9" id="KW-0812">Transmembrane</keyword>
<keyword evidence="7 9" id="KW-1133">Transmembrane helix</keyword>
<dbReference type="Proteomes" id="UP000019118">
    <property type="component" value="Unassembled WGS sequence"/>
</dbReference>
<dbReference type="Pfam" id="PF00005">
    <property type="entry name" value="ABC_tran"/>
    <property type="match status" value="2"/>
</dbReference>
<dbReference type="PROSITE" id="PS50893">
    <property type="entry name" value="ABC_TRANSPORTER_2"/>
    <property type="match status" value="2"/>
</dbReference>
<evidence type="ECO:0000313" key="12">
    <source>
        <dbReference type="Proteomes" id="UP000019118"/>
    </source>
</evidence>
<dbReference type="PANTHER" id="PTHR43776:SF7">
    <property type="entry name" value="D,D-DIPEPTIDE TRANSPORT ATP-BINDING PROTEIN DDPF-RELATED"/>
    <property type="match status" value="1"/>
</dbReference>
<dbReference type="InterPro" id="IPR013563">
    <property type="entry name" value="Oligopep_ABC_C"/>
</dbReference>
<evidence type="ECO:0000256" key="5">
    <source>
        <dbReference type="ARBA" id="ARBA00022741"/>
    </source>
</evidence>
<dbReference type="InterPro" id="IPR027417">
    <property type="entry name" value="P-loop_NTPase"/>
</dbReference>
<dbReference type="CDD" id="cd03257">
    <property type="entry name" value="ABC_NikE_OppD_transporters"/>
    <property type="match status" value="2"/>
</dbReference>
<dbReference type="GO" id="GO:0005524">
    <property type="term" value="F:ATP binding"/>
    <property type="evidence" value="ECO:0007669"/>
    <property type="project" value="UniProtKB-KW"/>
</dbReference>
<evidence type="ECO:0000256" key="6">
    <source>
        <dbReference type="ARBA" id="ARBA00022840"/>
    </source>
</evidence>
<evidence type="ECO:0000313" key="11">
    <source>
        <dbReference type="EnsemblMetazoa" id="XP_019756322.1"/>
    </source>
</evidence>
<dbReference type="Pfam" id="PF08352">
    <property type="entry name" value="oligo_HPY"/>
    <property type="match status" value="2"/>
</dbReference>
<dbReference type="GO" id="GO:0016887">
    <property type="term" value="F:ATP hydrolysis activity"/>
    <property type="evidence" value="ECO:0007669"/>
    <property type="project" value="InterPro"/>
</dbReference>
<feature type="domain" description="ABC transporter" evidence="10">
    <location>
        <begin position="500"/>
        <end position="749"/>
    </location>
</feature>
<dbReference type="InterPro" id="IPR050319">
    <property type="entry name" value="ABC_transp_ATP-bind"/>
</dbReference>
<dbReference type="CDD" id="cd06261">
    <property type="entry name" value="TM_PBP2"/>
    <property type="match status" value="1"/>
</dbReference>
<dbReference type="NCBIfam" id="NF008453">
    <property type="entry name" value="PRK11308.1"/>
    <property type="match status" value="2"/>
</dbReference>
<feature type="transmembrane region" description="Helical" evidence="9">
    <location>
        <begin position="147"/>
        <end position="175"/>
    </location>
</feature>
<feature type="transmembrane region" description="Helical" evidence="9">
    <location>
        <begin position="6"/>
        <end position="23"/>
    </location>
</feature>
<evidence type="ECO:0000256" key="9">
    <source>
        <dbReference type="SAM" id="Phobius"/>
    </source>
</evidence>
<evidence type="ECO:0000256" key="3">
    <source>
        <dbReference type="ARBA" id="ARBA00022448"/>
    </source>
</evidence>
<dbReference type="GO" id="GO:0016020">
    <property type="term" value="C:membrane"/>
    <property type="evidence" value="ECO:0007669"/>
    <property type="project" value="UniProtKB-SubCell"/>
</dbReference>
<keyword evidence="6" id="KW-0067">ATP-binding</keyword>
<evidence type="ECO:0000256" key="8">
    <source>
        <dbReference type="ARBA" id="ARBA00023136"/>
    </source>
</evidence>
<protein>
    <recommendedName>
        <fullName evidence="10">ABC transporter domain-containing protein</fullName>
    </recommendedName>
</protein>
<dbReference type="InterPro" id="IPR003439">
    <property type="entry name" value="ABC_transporter-like_ATP-bd"/>
</dbReference>
<reference evidence="11" key="2">
    <citation type="submission" date="2024-08" db="UniProtKB">
        <authorList>
            <consortium name="EnsemblMetazoa"/>
        </authorList>
    </citation>
    <scope>IDENTIFICATION</scope>
</reference>
<comment type="similarity">
    <text evidence="2">Belongs to the ABC transporter superfamily.</text>
</comment>
<dbReference type="PANTHER" id="PTHR43776">
    <property type="entry name" value="TRANSPORT ATP-BINDING PROTEIN"/>
    <property type="match status" value="1"/>
</dbReference>
<evidence type="ECO:0000256" key="1">
    <source>
        <dbReference type="ARBA" id="ARBA00004141"/>
    </source>
</evidence>